<protein>
    <submittedName>
        <fullName evidence="1">Uncharacterized protein</fullName>
    </submittedName>
</protein>
<dbReference type="AlphaFoldDB" id="A0A016TFY5"/>
<evidence type="ECO:0000313" key="1">
    <source>
        <dbReference type="EMBL" id="EYC01899.1"/>
    </source>
</evidence>
<evidence type="ECO:0000313" key="2">
    <source>
        <dbReference type="Proteomes" id="UP000024635"/>
    </source>
</evidence>
<gene>
    <name evidence="1" type="primary">Acey_s0103.g3526</name>
    <name evidence="1" type="ORF">Y032_0103g3526</name>
</gene>
<proteinExistence type="predicted"/>
<reference evidence="2" key="1">
    <citation type="journal article" date="2015" name="Nat. Genet.">
        <title>The genome and transcriptome of the zoonotic hookworm Ancylostoma ceylanicum identify infection-specific gene families.</title>
        <authorList>
            <person name="Schwarz E.M."/>
            <person name="Hu Y."/>
            <person name="Antoshechkin I."/>
            <person name="Miller M.M."/>
            <person name="Sternberg P.W."/>
            <person name="Aroian R.V."/>
        </authorList>
    </citation>
    <scope>NUCLEOTIDE SEQUENCE</scope>
    <source>
        <strain evidence="2">HY135</strain>
    </source>
</reference>
<name>A0A016TFY5_9BILA</name>
<sequence length="82" mass="9650">MLPRQTGKSVRNEKPFYEIVVQDFNSKVRKAEGGEWRIGKFRRGDRNKNDSGLGELLAPLPWKFSKKDCRLCSWESHHDTTW</sequence>
<dbReference type="EMBL" id="JARK01001439">
    <property type="protein sequence ID" value="EYC01899.1"/>
    <property type="molecule type" value="Genomic_DNA"/>
</dbReference>
<comment type="caution">
    <text evidence="1">The sequence shown here is derived from an EMBL/GenBank/DDBJ whole genome shotgun (WGS) entry which is preliminary data.</text>
</comment>
<dbReference type="Proteomes" id="UP000024635">
    <property type="component" value="Unassembled WGS sequence"/>
</dbReference>
<accession>A0A016TFY5</accession>
<keyword evidence="2" id="KW-1185">Reference proteome</keyword>
<organism evidence="1 2">
    <name type="scientific">Ancylostoma ceylanicum</name>
    <dbReference type="NCBI Taxonomy" id="53326"/>
    <lineage>
        <taxon>Eukaryota</taxon>
        <taxon>Metazoa</taxon>
        <taxon>Ecdysozoa</taxon>
        <taxon>Nematoda</taxon>
        <taxon>Chromadorea</taxon>
        <taxon>Rhabditida</taxon>
        <taxon>Rhabditina</taxon>
        <taxon>Rhabditomorpha</taxon>
        <taxon>Strongyloidea</taxon>
        <taxon>Ancylostomatidae</taxon>
        <taxon>Ancylostomatinae</taxon>
        <taxon>Ancylostoma</taxon>
    </lineage>
</organism>